<dbReference type="SUPFAM" id="SSF51735">
    <property type="entry name" value="NAD(P)-binding Rossmann-fold domains"/>
    <property type="match status" value="1"/>
</dbReference>
<dbReference type="InterPro" id="IPR019478">
    <property type="entry name" value="Sirohaem_synthase_dimer_dom"/>
</dbReference>
<keyword evidence="4" id="KW-0520">NAD</keyword>
<dbReference type="GO" id="GO:0032259">
    <property type="term" value="P:methylation"/>
    <property type="evidence" value="ECO:0007669"/>
    <property type="project" value="UniProtKB-KW"/>
</dbReference>
<accession>A0A098B1R3</accession>
<sequence length="212" mass="23768">MSHYYPIYVELQNKPVLVVGGGTVALRKVKTLLEHGAVVRIVSPELHPELVELVDDERCLWKKKEYSADDLQDEVLVFSCTEIEEVNSAAAGDAQKSMRLINVVDDPEKCTFIVPSILERGDLSIAVSTGGSSPIVARQIRAELEEHYGEAYEDYLTLLGSWRKDVKARLTAEQKEKFWNRATDGEMLELIKNGRLDDAKGVMQKCFQSLLG</sequence>
<dbReference type="OrthoDB" id="9773765at2"/>
<dbReference type="InterPro" id="IPR028281">
    <property type="entry name" value="Sirohaem_synthase_central"/>
</dbReference>
<dbReference type="Pfam" id="PF14824">
    <property type="entry name" value="Sirohm_synth_M"/>
    <property type="match status" value="1"/>
</dbReference>
<dbReference type="PANTHER" id="PTHR35330:SF1">
    <property type="entry name" value="SIROHEME BIOSYNTHESIS PROTEIN MET8"/>
    <property type="match status" value="1"/>
</dbReference>
<evidence type="ECO:0000313" key="11">
    <source>
        <dbReference type="Proteomes" id="UP000054623"/>
    </source>
</evidence>
<dbReference type="InterPro" id="IPR036291">
    <property type="entry name" value="NAD(P)-bd_dom_sf"/>
</dbReference>
<evidence type="ECO:0000256" key="2">
    <source>
        <dbReference type="ARBA" id="ARBA00012400"/>
    </source>
</evidence>
<dbReference type="InterPro" id="IPR028161">
    <property type="entry name" value="Met8-like"/>
</dbReference>
<evidence type="ECO:0000256" key="6">
    <source>
        <dbReference type="ARBA" id="ARBA00047561"/>
    </source>
</evidence>
<dbReference type="EC" id="1.3.1.76" evidence="2"/>
<dbReference type="InterPro" id="IPR037115">
    <property type="entry name" value="Sirohaem_synt_dimer_dom_sf"/>
</dbReference>
<dbReference type="NCBIfam" id="TIGR01470">
    <property type="entry name" value="cysG_Nterm"/>
    <property type="match status" value="1"/>
</dbReference>
<dbReference type="Gene3D" id="3.30.160.110">
    <property type="entry name" value="Siroheme synthase, domain 2"/>
    <property type="match status" value="1"/>
</dbReference>
<reference evidence="9" key="1">
    <citation type="submission" date="2014-07" db="EMBL/GenBank/DDBJ databases">
        <authorList>
            <person name="Hornung V.Bastian."/>
        </authorList>
    </citation>
    <scope>NUCLEOTIDE SEQUENCE</scope>
    <source>
        <strain evidence="9">PCE-S</strain>
    </source>
</reference>
<dbReference type="GO" id="GO:0004325">
    <property type="term" value="F:ferrochelatase activity"/>
    <property type="evidence" value="ECO:0007669"/>
    <property type="project" value="InterPro"/>
</dbReference>
<protein>
    <recommendedName>
        <fullName evidence="2">precorrin-2 dehydrogenase</fullName>
        <ecNumber evidence="2">1.3.1.76</ecNumber>
    </recommendedName>
</protein>
<dbReference type="AlphaFoldDB" id="A0A098B1R3"/>
<evidence type="ECO:0000256" key="5">
    <source>
        <dbReference type="ARBA" id="ARBA00023244"/>
    </source>
</evidence>
<dbReference type="PANTHER" id="PTHR35330">
    <property type="entry name" value="SIROHEME BIOSYNTHESIS PROTEIN MET8"/>
    <property type="match status" value="1"/>
</dbReference>
<evidence type="ECO:0000256" key="1">
    <source>
        <dbReference type="ARBA" id="ARBA00005010"/>
    </source>
</evidence>
<evidence type="ECO:0000313" key="10">
    <source>
        <dbReference type="EMBL" id="KTE89942.1"/>
    </source>
</evidence>
<dbReference type="GO" id="GO:0043115">
    <property type="term" value="F:precorrin-2 dehydrogenase activity"/>
    <property type="evidence" value="ECO:0007669"/>
    <property type="project" value="UniProtKB-EC"/>
</dbReference>
<organism evidence="9">
    <name type="scientific">Desulfitobacterium hafniense</name>
    <name type="common">Desulfitobacterium frappieri</name>
    <dbReference type="NCBI Taxonomy" id="49338"/>
    <lineage>
        <taxon>Bacteria</taxon>
        <taxon>Bacillati</taxon>
        <taxon>Bacillota</taxon>
        <taxon>Clostridia</taxon>
        <taxon>Eubacteriales</taxon>
        <taxon>Desulfitobacteriaceae</taxon>
        <taxon>Desulfitobacterium</taxon>
    </lineage>
</organism>
<keyword evidence="3 9" id="KW-0560">Oxidoreductase</keyword>
<evidence type="ECO:0000256" key="4">
    <source>
        <dbReference type="ARBA" id="ARBA00023027"/>
    </source>
</evidence>
<gene>
    <name evidence="10" type="ORF">AT727_11395</name>
    <name evidence="9" type="ORF">DPCES_2408</name>
</gene>
<dbReference type="Gene3D" id="1.10.8.210">
    <property type="entry name" value="Sirohaem synthase, dimerisation domain"/>
    <property type="match status" value="1"/>
</dbReference>
<dbReference type="GO" id="GO:0008168">
    <property type="term" value="F:methyltransferase activity"/>
    <property type="evidence" value="ECO:0007669"/>
    <property type="project" value="UniProtKB-KW"/>
</dbReference>
<dbReference type="Gene3D" id="3.40.50.720">
    <property type="entry name" value="NAD(P)-binding Rossmann-like Domain"/>
    <property type="match status" value="1"/>
</dbReference>
<keyword evidence="9" id="KW-0456">Lyase</keyword>
<dbReference type="Proteomes" id="UP000054623">
    <property type="component" value="Unassembled WGS sequence"/>
</dbReference>
<reference evidence="10 11" key="2">
    <citation type="submission" date="2015-12" db="EMBL/GenBank/DDBJ databases">
        <title>Draft Genome Sequence of Desulfitobacterium hafniense Strain DH, a Sulfate-reducing Bacterium Isolated from Paddy Soils.</title>
        <authorList>
            <person name="Bao P."/>
            <person name="Zhang X."/>
            <person name="Li G."/>
        </authorList>
    </citation>
    <scope>NUCLEOTIDE SEQUENCE [LARGE SCALE GENOMIC DNA]</scope>
    <source>
        <strain evidence="10 11">DH</strain>
    </source>
</reference>
<comment type="pathway">
    <text evidence="1">Porphyrin-containing compound metabolism; siroheme biosynthesis; sirohydrochlorin from precorrin-2: step 1/1.</text>
</comment>
<feature type="domain" description="Siroheme synthase central" evidence="8">
    <location>
        <begin position="120"/>
        <end position="147"/>
    </location>
</feature>
<dbReference type="GO" id="GO:0019354">
    <property type="term" value="P:siroheme biosynthetic process"/>
    <property type="evidence" value="ECO:0007669"/>
    <property type="project" value="UniProtKB-UniPathway"/>
</dbReference>
<keyword evidence="5" id="KW-0627">Porphyrin biosynthesis</keyword>
<dbReference type="UniPathway" id="UPA00262">
    <property type="reaction ID" value="UER00222"/>
</dbReference>
<dbReference type="PATRIC" id="fig|49338.4.peg.2589"/>
<dbReference type="RefSeq" id="WP_005811192.1">
    <property type="nucleotide sequence ID" value="NZ_CABKQQ010000029.1"/>
</dbReference>
<keyword evidence="9" id="KW-0489">Methyltransferase</keyword>
<feature type="domain" description="Sirohaem synthase dimerisation" evidence="7">
    <location>
        <begin position="157"/>
        <end position="205"/>
    </location>
</feature>
<evidence type="ECO:0000313" key="9">
    <source>
        <dbReference type="EMBL" id="CDX02295.1"/>
    </source>
</evidence>
<dbReference type="SUPFAM" id="SSF75615">
    <property type="entry name" value="Siroheme synthase middle domains-like"/>
    <property type="match status" value="1"/>
</dbReference>
<dbReference type="InterPro" id="IPR006367">
    <property type="entry name" value="Sirohaem_synthase_N"/>
</dbReference>
<dbReference type="Pfam" id="PF13241">
    <property type="entry name" value="NAD_binding_7"/>
    <property type="match status" value="1"/>
</dbReference>
<evidence type="ECO:0000259" key="8">
    <source>
        <dbReference type="Pfam" id="PF14824"/>
    </source>
</evidence>
<evidence type="ECO:0000259" key="7">
    <source>
        <dbReference type="Pfam" id="PF10414"/>
    </source>
</evidence>
<comment type="catalytic activity">
    <reaction evidence="6">
        <text>precorrin-2 + NAD(+) = sirohydrochlorin + NADH + 2 H(+)</text>
        <dbReference type="Rhea" id="RHEA:15613"/>
        <dbReference type="ChEBI" id="CHEBI:15378"/>
        <dbReference type="ChEBI" id="CHEBI:57540"/>
        <dbReference type="ChEBI" id="CHEBI:57945"/>
        <dbReference type="ChEBI" id="CHEBI:58351"/>
        <dbReference type="ChEBI" id="CHEBI:58827"/>
        <dbReference type="EC" id="1.3.1.76"/>
    </reaction>
</comment>
<keyword evidence="9" id="KW-0808">Transferase</keyword>
<evidence type="ECO:0000256" key="3">
    <source>
        <dbReference type="ARBA" id="ARBA00023002"/>
    </source>
</evidence>
<dbReference type="Pfam" id="PF10414">
    <property type="entry name" value="CysG_dimeriser"/>
    <property type="match status" value="1"/>
</dbReference>
<proteinExistence type="predicted"/>
<dbReference type="EMBL" id="LK996017">
    <property type="protein sequence ID" value="CDX02295.1"/>
    <property type="molecule type" value="Genomic_DNA"/>
</dbReference>
<name>A0A098B1R3_DESHA</name>
<dbReference type="EMBL" id="LOCK01000061">
    <property type="protein sequence ID" value="KTE89942.1"/>
    <property type="molecule type" value="Genomic_DNA"/>
</dbReference>